<reference evidence="19 20" key="1">
    <citation type="journal article" date="2011" name="J. Bacteriol.">
        <title>Genome sequence of Salinisphaera shabanensis, a gammaproteobacterium from the harsh, variable environment of the brine-seawater interface of the Shaban Deep in the Red Sea.</title>
        <authorList>
            <person name="Antunes A."/>
            <person name="Alam I."/>
            <person name="Bajic V.B."/>
            <person name="Stingl U."/>
        </authorList>
    </citation>
    <scope>NUCLEOTIDE SEQUENCE [LARGE SCALE GENOMIC DNA]</scope>
    <source>
        <strain evidence="19 20">E1L3A</strain>
    </source>
</reference>
<evidence type="ECO:0000256" key="9">
    <source>
        <dbReference type="ARBA" id="ARBA00023052"/>
    </source>
</evidence>
<dbReference type="Proteomes" id="UP000006242">
    <property type="component" value="Unassembled WGS sequence"/>
</dbReference>
<feature type="binding site" evidence="13">
    <location>
        <position position="377"/>
    </location>
    <ligand>
        <name>substrate</name>
    </ligand>
</feature>
<dbReference type="InterPro" id="IPR049557">
    <property type="entry name" value="Transketolase_CS"/>
</dbReference>
<protein>
    <recommendedName>
        <fullName evidence="5 11">Transketolase</fullName>
        <ecNumber evidence="5 11">2.2.1.1</ecNumber>
    </recommendedName>
</protein>
<evidence type="ECO:0000313" key="19">
    <source>
        <dbReference type="EMBL" id="ERJ18464.1"/>
    </source>
</evidence>
<evidence type="ECO:0000256" key="12">
    <source>
        <dbReference type="PIRSR" id="PIRSR605478-1"/>
    </source>
</evidence>
<comment type="subunit">
    <text evidence="4">Homodimer.</text>
</comment>
<evidence type="ECO:0000256" key="14">
    <source>
        <dbReference type="PIRSR" id="PIRSR605478-3"/>
    </source>
</evidence>
<feature type="binding site" evidence="13">
    <location>
        <position position="540"/>
    </location>
    <ligand>
        <name>substrate</name>
    </ligand>
</feature>
<evidence type="ECO:0000313" key="20">
    <source>
        <dbReference type="Proteomes" id="UP000006242"/>
    </source>
</evidence>
<dbReference type="SUPFAM" id="SSF52518">
    <property type="entry name" value="Thiamin diphosphate-binding fold (THDP-binding)"/>
    <property type="match status" value="2"/>
</dbReference>
<feature type="binding site" evidence="14">
    <location>
        <position position="203"/>
    </location>
    <ligand>
        <name>thiamine diphosphate</name>
        <dbReference type="ChEBI" id="CHEBI:58937"/>
    </ligand>
</feature>
<organism evidence="19 20">
    <name type="scientific">Salinisphaera shabanensis E1L3A</name>
    <dbReference type="NCBI Taxonomy" id="1033802"/>
    <lineage>
        <taxon>Bacteria</taxon>
        <taxon>Pseudomonadati</taxon>
        <taxon>Pseudomonadota</taxon>
        <taxon>Gammaproteobacteria</taxon>
        <taxon>Salinisphaerales</taxon>
        <taxon>Salinisphaeraceae</taxon>
        <taxon>Salinisphaera</taxon>
    </lineage>
</organism>
<dbReference type="InterPro" id="IPR005474">
    <property type="entry name" value="Transketolase_N"/>
</dbReference>
<comment type="catalytic activity">
    <reaction evidence="10">
        <text>D-sedoheptulose 7-phosphate + D-glyceraldehyde 3-phosphate = aldehydo-D-ribose 5-phosphate + D-xylulose 5-phosphate</text>
        <dbReference type="Rhea" id="RHEA:10508"/>
        <dbReference type="ChEBI" id="CHEBI:57483"/>
        <dbReference type="ChEBI" id="CHEBI:57737"/>
        <dbReference type="ChEBI" id="CHEBI:58273"/>
        <dbReference type="ChEBI" id="CHEBI:59776"/>
        <dbReference type="EC" id="2.2.1.1"/>
    </reaction>
</comment>
<keyword evidence="8 15" id="KW-0460">Magnesium</keyword>
<dbReference type="CDD" id="cd07033">
    <property type="entry name" value="TPP_PYR_DXS_TK_like"/>
    <property type="match status" value="1"/>
</dbReference>
<comment type="caution">
    <text evidence="19">The sequence shown here is derived from an EMBL/GenBank/DDBJ whole genome shotgun (WGS) entry which is preliminary data.</text>
</comment>
<comment type="cofactor">
    <cofactor evidence="2">
        <name>Co(2+)</name>
        <dbReference type="ChEBI" id="CHEBI:48828"/>
    </cofactor>
</comment>
<comment type="cofactor">
    <cofactor evidence="1">
        <name>Ca(2+)</name>
        <dbReference type="ChEBI" id="CHEBI:29108"/>
    </cofactor>
</comment>
<dbReference type="OrthoDB" id="8732661at2"/>
<feature type="domain" description="Transketolase-like pyrimidine-binding" evidence="18">
    <location>
        <begin position="374"/>
        <end position="545"/>
    </location>
</feature>
<dbReference type="InterPro" id="IPR009014">
    <property type="entry name" value="Transketo_C/PFOR_II"/>
</dbReference>
<evidence type="ECO:0000256" key="5">
    <source>
        <dbReference type="ARBA" id="ARBA00013152"/>
    </source>
</evidence>
<evidence type="ECO:0000256" key="4">
    <source>
        <dbReference type="ARBA" id="ARBA00011738"/>
    </source>
</evidence>
<evidence type="ECO:0000256" key="1">
    <source>
        <dbReference type="ARBA" id="ARBA00001913"/>
    </source>
</evidence>
<comment type="cofactor">
    <cofactor evidence="14">
        <name>thiamine diphosphate</name>
        <dbReference type="ChEBI" id="CHEBI:58937"/>
    </cofactor>
    <text evidence="14">Binds 1 thiamine pyrophosphate per subunit. During the reaction, the substrate forms a covalent intermediate with the cofactor.</text>
</comment>
<dbReference type="Pfam" id="PF02779">
    <property type="entry name" value="Transket_pyr"/>
    <property type="match status" value="1"/>
</dbReference>
<dbReference type="GO" id="GO:0005829">
    <property type="term" value="C:cytosol"/>
    <property type="evidence" value="ECO:0007669"/>
    <property type="project" value="TreeGrafter"/>
</dbReference>
<dbReference type="FunFam" id="3.40.50.970:FF:000003">
    <property type="entry name" value="Transketolase"/>
    <property type="match status" value="1"/>
</dbReference>
<feature type="site" description="Important for catalytic activity" evidence="16">
    <location>
        <position position="44"/>
    </location>
</feature>
<evidence type="ECO:0000256" key="6">
    <source>
        <dbReference type="ARBA" id="ARBA00022679"/>
    </source>
</evidence>
<dbReference type="Pfam" id="PF22613">
    <property type="entry name" value="Transketolase_C_1"/>
    <property type="match status" value="1"/>
</dbReference>
<dbReference type="EMBL" id="AFNV02000018">
    <property type="protein sequence ID" value="ERJ18464.1"/>
    <property type="molecule type" value="Genomic_DNA"/>
</dbReference>
<dbReference type="CDD" id="cd02012">
    <property type="entry name" value="TPP_TK"/>
    <property type="match status" value="1"/>
</dbReference>
<dbReference type="PANTHER" id="PTHR43522">
    <property type="entry name" value="TRANSKETOLASE"/>
    <property type="match status" value="1"/>
</dbReference>
<evidence type="ECO:0000256" key="17">
    <source>
        <dbReference type="SAM" id="MobiDB-lite"/>
    </source>
</evidence>
<dbReference type="FunFam" id="3.40.50.920:FF:000003">
    <property type="entry name" value="Transketolase"/>
    <property type="match status" value="1"/>
</dbReference>
<feature type="binding site" evidence="14">
    <location>
        <position position="174"/>
    </location>
    <ligand>
        <name>thiamine diphosphate</name>
        <dbReference type="ChEBI" id="CHEBI:58937"/>
    </ligand>
</feature>
<evidence type="ECO:0000256" key="16">
    <source>
        <dbReference type="PIRSR" id="PIRSR605478-5"/>
    </source>
</evidence>
<dbReference type="GO" id="GO:0004802">
    <property type="term" value="F:transketolase activity"/>
    <property type="evidence" value="ECO:0007669"/>
    <property type="project" value="UniProtKB-UniRule"/>
</dbReference>
<keyword evidence="6 19" id="KW-0808">Transferase</keyword>
<dbReference type="Pfam" id="PF00456">
    <property type="entry name" value="Transketolase_N"/>
    <property type="match status" value="1"/>
</dbReference>
<evidence type="ECO:0000256" key="15">
    <source>
        <dbReference type="PIRSR" id="PIRSR605478-4"/>
    </source>
</evidence>
<feature type="active site" description="Proton donor" evidence="12">
    <location>
        <position position="431"/>
    </location>
</feature>
<feature type="region of interest" description="Disordered" evidence="17">
    <location>
        <begin position="1"/>
        <end position="20"/>
    </location>
</feature>
<feature type="binding site" evidence="14">
    <location>
        <position position="279"/>
    </location>
    <ligand>
        <name>thiamine diphosphate</name>
        <dbReference type="ChEBI" id="CHEBI:58937"/>
    </ligand>
</feature>
<name>F7QCE9_9GAMM</name>
<dbReference type="NCBIfam" id="TIGR00232">
    <property type="entry name" value="tktlase_bact"/>
    <property type="match status" value="1"/>
</dbReference>
<comment type="similarity">
    <text evidence="3">Belongs to the transketolase family.</text>
</comment>
<keyword evidence="9 14" id="KW-0786">Thiamine pyrophosphate</keyword>
<dbReference type="FunFam" id="3.40.50.970:FF:000004">
    <property type="entry name" value="Transketolase"/>
    <property type="match status" value="1"/>
</dbReference>
<feature type="binding site" evidence="14">
    <location>
        <begin position="132"/>
        <end position="134"/>
    </location>
    <ligand>
        <name>thiamine diphosphate</name>
        <dbReference type="ChEBI" id="CHEBI:58937"/>
    </ligand>
</feature>
<evidence type="ECO:0000256" key="11">
    <source>
        <dbReference type="NCBIfam" id="TIGR00232"/>
    </source>
</evidence>
<feature type="binding site" evidence="15">
    <location>
        <position position="205"/>
    </location>
    <ligand>
        <name>Mg(2+)</name>
        <dbReference type="ChEBI" id="CHEBI:18420"/>
    </ligand>
</feature>
<comment type="cofactor">
    <cofactor evidence="15">
        <name>Mg(2+)</name>
        <dbReference type="ChEBI" id="CHEBI:18420"/>
    </cofactor>
    <text evidence="15">Binds 1 Mg(2+) ion per subunit. Can also utilize other divalent metal cations, such as Ca(2+), Mn(2+) and Co(2+).</text>
</comment>
<dbReference type="GO" id="GO:0046872">
    <property type="term" value="F:metal ion binding"/>
    <property type="evidence" value="ECO:0007669"/>
    <property type="project" value="UniProtKB-KW"/>
</dbReference>
<dbReference type="RefSeq" id="WP_006914632.1">
    <property type="nucleotide sequence ID" value="NZ_AFNV02000018.1"/>
</dbReference>
<dbReference type="SMART" id="SM00861">
    <property type="entry name" value="Transket_pyr"/>
    <property type="match status" value="1"/>
</dbReference>
<evidence type="ECO:0000256" key="8">
    <source>
        <dbReference type="ARBA" id="ARBA00022842"/>
    </source>
</evidence>
<dbReference type="Gene3D" id="3.40.50.920">
    <property type="match status" value="1"/>
</dbReference>
<feature type="binding site" evidence="13">
    <location>
        <position position="404"/>
    </location>
    <ligand>
        <name>substrate</name>
    </ligand>
</feature>
<keyword evidence="20" id="KW-1185">Reference proteome</keyword>
<feature type="binding site" evidence="13">
    <location>
        <position position="44"/>
    </location>
    <ligand>
        <name>substrate</name>
    </ligand>
</feature>
<feature type="binding site" evidence="15">
    <location>
        <position position="173"/>
    </location>
    <ligand>
        <name>Mg(2+)</name>
        <dbReference type="ChEBI" id="CHEBI:18420"/>
    </ligand>
</feature>
<evidence type="ECO:0000256" key="13">
    <source>
        <dbReference type="PIRSR" id="PIRSR605478-2"/>
    </source>
</evidence>
<reference evidence="19 20" key="2">
    <citation type="journal article" date="2013" name="PLoS ONE">
        <title>INDIGO - INtegrated Data Warehouse of MIcrobial GenOmes with Examples from the Red Sea Extremophiles.</title>
        <authorList>
            <person name="Alam I."/>
            <person name="Antunes A."/>
            <person name="Kamau A.A."/>
            <person name="Ba Alawi W."/>
            <person name="Kalkatawi M."/>
            <person name="Stingl U."/>
            <person name="Bajic V.B."/>
        </authorList>
    </citation>
    <scope>NUCLEOTIDE SEQUENCE [LARGE SCALE GENOMIC DNA]</scope>
    <source>
        <strain evidence="19 20">E1L3A</strain>
    </source>
</reference>
<feature type="binding site" evidence="14">
    <location>
        <position position="457"/>
    </location>
    <ligand>
        <name>thiamine diphosphate</name>
        <dbReference type="ChEBI" id="CHEBI:58937"/>
    </ligand>
</feature>
<keyword evidence="7 15" id="KW-0479">Metal-binding</keyword>
<feature type="binding site" evidence="13">
    <location>
        <position position="493"/>
    </location>
    <ligand>
        <name>substrate</name>
    </ligand>
</feature>
<dbReference type="Gene3D" id="3.40.50.970">
    <property type="match status" value="2"/>
</dbReference>
<dbReference type="EC" id="2.2.1.1" evidence="5 11"/>
<proteinExistence type="inferred from homology"/>
<dbReference type="PANTHER" id="PTHR43522:SF2">
    <property type="entry name" value="TRANSKETOLASE 1-RELATED"/>
    <property type="match status" value="1"/>
</dbReference>
<evidence type="ECO:0000256" key="7">
    <source>
        <dbReference type="ARBA" id="ARBA00022723"/>
    </source>
</evidence>
<dbReference type="InterPro" id="IPR055152">
    <property type="entry name" value="Transketolase-like_C_2"/>
</dbReference>
<dbReference type="InterPro" id="IPR033247">
    <property type="entry name" value="Transketolase_fam"/>
</dbReference>
<evidence type="ECO:0000256" key="3">
    <source>
        <dbReference type="ARBA" id="ARBA00007131"/>
    </source>
</evidence>
<feature type="binding site" evidence="13">
    <location>
        <position position="481"/>
    </location>
    <ligand>
        <name>substrate</name>
    </ligand>
</feature>
<sequence length="689" mass="74641">MDSSDPLANAVPAATDRDRPDRRTLANAIRILAMDAVQQANSGHPGMPMGMADIAEVLANDFMRCNPSNPGWPDRDRLVVSNGHGCMLQYALLHLTGYDLPLEQLRQFRQLHSRTPGHPEYRLTPGVETTTGPLGQGLANAVGMALAEATLAAEFNRDGENIVDHWTWCLAGDGCLMEGISHEACSLAGHLGLGKLVVFYDDNGISIDGEVAGWFSDDTAQRFEAYGWQVVPDIDGHNAEAIAQAIATAREDRQRPTLICCKTIIGWGAPNKQGTEGVHGAALGDEEIAATRAQIGWADTTPFAIPDNVYAAWDKRAAGAALEGEWQQRYERYAAAHPELAAEFMRRQAGDLPADWSKHMMRHLHHVQTEGSDTATRKSSKAMIEFFAPRLPELFGGSADLSGSNGTDWNGHTAVGKPAYRGNYLHYGVREFGMTAIANGLALHGGYIPFTATFLTFSDYARNAVRMAALMGTRQILVYTHDSIGLGEDGPTHQSVEHLSSLRLIPNLHVWRPADDVETVAAWMAAIERAEGPSALALSRQDLPHLERDVPGVENIRRGGYVLHEPPQTPEALIIATGSEVAIAVATAKTLAAEGRAIRVVSMPCLDLFETQDAAYRESVLPAHIEARVAIEAGVSALWRYYVGPRGRVLGVDRFGESAPAADVYRHFGLTEAHLANALLELIGEPETA</sequence>
<dbReference type="SUPFAM" id="SSF52922">
    <property type="entry name" value="TK C-terminal domain-like"/>
    <property type="match status" value="1"/>
</dbReference>
<evidence type="ECO:0000259" key="18">
    <source>
        <dbReference type="SMART" id="SM00861"/>
    </source>
</evidence>
<accession>F7QCE9</accession>
<evidence type="ECO:0000256" key="2">
    <source>
        <dbReference type="ARBA" id="ARBA00001941"/>
    </source>
</evidence>
<feature type="binding site" evidence="13">
    <location>
        <position position="489"/>
    </location>
    <ligand>
        <name>substrate</name>
    </ligand>
</feature>
<dbReference type="GO" id="GO:0009052">
    <property type="term" value="P:pentose-phosphate shunt, non-oxidative branch"/>
    <property type="evidence" value="ECO:0007669"/>
    <property type="project" value="UniProtKB-ARBA"/>
</dbReference>
<feature type="binding site" evidence="13">
    <location>
        <position position="279"/>
    </location>
    <ligand>
        <name>substrate</name>
    </ligand>
</feature>
<feature type="binding site" evidence="14">
    <location>
        <position position="84"/>
    </location>
    <ligand>
        <name>thiamine diphosphate</name>
        <dbReference type="ChEBI" id="CHEBI:58937"/>
    </ligand>
</feature>
<dbReference type="InterPro" id="IPR005475">
    <property type="entry name" value="Transketolase-like_Pyr-bd"/>
</dbReference>
<dbReference type="AlphaFoldDB" id="F7QCE9"/>
<dbReference type="PROSITE" id="PS00801">
    <property type="entry name" value="TRANSKETOLASE_1"/>
    <property type="match status" value="1"/>
</dbReference>
<evidence type="ECO:0000256" key="10">
    <source>
        <dbReference type="ARBA" id="ARBA00049473"/>
    </source>
</evidence>
<dbReference type="STRING" id="1033802.SSPSH_002545"/>
<dbReference type="InterPro" id="IPR005478">
    <property type="entry name" value="Transketolase_bac-like"/>
</dbReference>
<feature type="site" description="Important for catalytic activity" evidence="16">
    <location>
        <position position="279"/>
    </location>
</feature>
<gene>
    <name evidence="19" type="ORF">SSPSH_002545</name>
</gene>
<dbReference type="eggNOG" id="COG0021">
    <property type="taxonomic scope" value="Bacteria"/>
</dbReference>
<dbReference type="InterPro" id="IPR029061">
    <property type="entry name" value="THDP-binding"/>
</dbReference>
<feature type="binding site" evidence="15">
    <location>
        <position position="203"/>
    </location>
    <ligand>
        <name>Mg(2+)</name>
        <dbReference type="ChEBI" id="CHEBI:18420"/>
    </ligand>
</feature>